<dbReference type="EMBL" id="GL732636">
    <property type="protein sequence ID" value="EFX69473.1"/>
    <property type="molecule type" value="Genomic_DNA"/>
</dbReference>
<organism evidence="2 3">
    <name type="scientific">Daphnia pulex</name>
    <name type="common">Water flea</name>
    <dbReference type="NCBI Taxonomy" id="6669"/>
    <lineage>
        <taxon>Eukaryota</taxon>
        <taxon>Metazoa</taxon>
        <taxon>Ecdysozoa</taxon>
        <taxon>Arthropoda</taxon>
        <taxon>Crustacea</taxon>
        <taxon>Branchiopoda</taxon>
        <taxon>Diplostraca</taxon>
        <taxon>Cladocera</taxon>
        <taxon>Anomopoda</taxon>
        <taxon>Daphniidae</taxon>
        <taxon>Daphnia</taxon>
    </lineage>
</organism>
<keyword evidence="3" id="KW-1185">Reference proteome</keyword>
<dbReference type="OrthoDB" id="6773865at2759"/>
<dbReference type="PhylomeDB" id="E9HFN2"/>
<evidence type="ECO:0000313" key="3">
    <source>
        <dbReference type="Proteomes" id="UP000000305"/>
    </source>
</evidence>
<sequence length="188" mass="22220">MVSTYFKRKGIGILNFLHRTIPRNPDIQFHEHFRMSRATFQDILTEFGEAVEMGHRGEHNEVPFQLKLLVTIWWLGNQETFRQIADRFSTTRDRKKRKLDEQFYHIIPNVTSEQMKISVDTLGSVDVYFVRSQQTKRHNKQMGHGYPTGMPTRMPRNRKLDARAIPLSSLLRSQEETETRDRETQTSV</sequence>
<dbReference type="Proteomes" id="UP000000305">
    <property type="component" value="Unassembled WGS sequence"/>
</dbReference>
<evidence type="ECO:0000313" key="2">
    <source>
        <dbReference type="EMBL" id="EFX69473.1"/>
    </source>
</evidence>
<protein>
    <submittedName>
        <fullName evidence="2">Uncharacterized protein</fullName>
    </submittedName>
</protein>
<dbReference type="AlphaFoldDB" id="E9HFN2"/>
<reference evidence="2 3" key="1">
    <citation type="journal article" date="2011" name="Science">
        <title>The ecoresponsive genome of Daphnia pulex.</title>
        <authorList>
            <person name="Colbourne J.K."/>
            <person name="Pfrender M.E."/>
            <person name="Gilbert D."/>
            <person name="Thomas W.K."/>
            <person name="Tucker A."/>
            <person name="Oakley T.H."/>
            <person name="Tokishita S."/>
            <person name="Aerts A."/>
            <person name="Arnold G.J."/>
            <person name="Basu M.K."/>
            <person name="Bauer D.J."/>
            <person name="Caceres C.E."/>
            <person name="Carmel L."/>
            <person name="Casola C."/>
            <person name="Choi J.H."/>
            <person name="Detter J.C."/>
            <person name="Dong Q."/>
            <person name="Dusheyko S."/>
            <person name="Eads B.D."/>
            <person name="Frohlich T."/>
            <person name="Geiler-Samerotte K.A."/>
            <person name="Gerlach D."/>
            <person name="Hatcher P."/>
            <person name="Jogdeo S."/>
            <person name="Krijgsveld J."/>
            <person name="Kriventseva E.V."/>
            <person name="Kultz D."/>
            <person name="Laforsch C."/>
            <person name="Lindquist E."/>
            <person name="Lopez J."/>
            <person name="Manak J.R."/>
            <person name="Muller J."/>
            <person name="Pangilinan J."/>
            <person name="Patwardhan R.P."/>
            <person name="Pitluck S."/>
            <person name="Pritham E.J."/>
            <person name="Rechtsteiner A."/>
            <person name="Rho M."/>
            <person name="Rogozin I.B."/>
            <person name="Sakarya O."/>
            <person name="Salamov A."/>
            <person name="Schaack S."/>
            <person name="Shapiro H."/>
            <person name="Shiga Y."/>
            <person name="Skalitzky C."/>
            <person name="Smith Z."/>
            <person name="Souvorov A."/>
            <person name="Sung W."/>
            <person name="Tang Z."/>
            <person name="Tsuchiya D."/>
            <person name="Tu H."/>
            <person name="Vos H."/>
            <person name="Wang M."/>
            <person name="Wolf Y.I."/>
            <person name="Yamagata H."/>
            <person name="Yamada T."/>
            <person name="Ye Y."/>
            <person name="Shaw J.R."/>
            <person name="Andrews J."/>
            <person name="Crease T.J."/>
            <person name="Tang H."/>
            <person name="Lucas S.M."/>
            <person name="Robertson H.M."/>
            <person name="Bork P."/>
            <person name="Koonin E.V."/>
            <person name="Zdobnov E.M."/>
            <person name="Grigoriev I.V."/>
            <person name="Lynch M."/>
            <person name="Boore J.L."/>
        </authorList>
    </citation>
    <scope>NUCLEOTIDE SEQUENCE [LARGE SCALE GENOMIC DNA]</scope>
</reference>
<dbReference type="KEGG" id="dpx:DAPPUDRAFT_113646"/>
<feature type="compositionally biased region" description="Basic and acidic residues" evidence="1">
    <location>
        <begin position="173"/>
        <end position="188"/>
    </location>
</feature>
<dbReference type="InParanoid" id="E9HFN2"/>
<gene>
    <name evidence="2" type="ORF">DAPPUDRAFT_113646</name>
</gene>
<dbReference type="HOGENOM" id="CLU_1442440_0_0_1"/>
<feature type="region of interest" description="Disordered" evidence="1">
    <location>
        <begin position="134"/>
        <end position="188"/>
    </location>
</feature>
<proteinExistence type="predicted"/>
<name>E9HFN2_DAPPU</name>
<accession>E9HFN2</accession>
<evidence type="ECO:0000256" key="1">
    <source>
        <dbReference type="SAM" id="MobiDB-lite"/>
    </source>
</evidence>